<proteinExistence type="predicted"/>
<dbReference type="Gene3D" id="3.10.450.530">
    <property type="entry name" value="Ribonuclease toxin, BrnT, of type II toxin-antitoxin system"/>
    <property type="match status" value="1"/>
</dbReference>
<accession>A0ABT7BAU8</accession>
<dbReference type="InterPro" id="IPR038573">
    <property type="entry name" value="BrnT_sf"/>
</dbReference>
<dbReference type="Pfam" id="PF04365">
    <property type="entry name" value="BrnT_toxin"/>
    <property type="match status" value="1"/>
</dbReference>
<organism evidence="1 2">
    <name type="scientific">Roseofilum capinflatum BLCC-M114</name>
    <dbReference type="NCBI Taxonomy" id="3022440"/>
    <lineage>
        <taxon>Bacteria</taxon>
        <taxon>Bacillati</taxon>
        <taxon>Cyanobacteriota</taxon>
        <taxon>Cyanophyceae</taxon>
        <taxon>Desertifilales</taxon>
        <taxon>Desertifilaceae</taxon>
        <taxon>Roseofilum</taxon>
        <taxon>Roseofilum capinflatum</taxon>
    </lineage>
</organism>
<comment type="caution">
    <text evidence="1">The sequence shown here is derived from an EMBL/GenBank/DDBJ whole genome shotgun (WGS) entry which is preliminary data.</text>
</comment>
<dbReference type="RefSeq" id="WP_283768027.1">
    <property type="nucleotide sequence ID" value="NZ_JAQOSO010000087.1"/>
</dbReference>
<name>A0ABT7BAU8_9CYAN</name>
<evidence type="ECO:0000313" key="1">
    <source>
        <dbReference type="EMBL" id="MDJ1175729.1"/>
    </source>
</evidence>
<dbReference type="InterPro" id="IPR007460">
    <property type="entry name" value="BrnT_toxin"/>
</dbReference>
<reference evidence="1 2" key="1">
    <citation type="submission" date="2023-01" db="EMBL/GenBank/DDBJ databases">
        <title>Novel diversity within Roseofilum (Cyanobacteria; Desertifilaceae) from marine benthic mats with descriptions of four novel species.</title>
        <authorList>
            <person name="Wang Y."/>
            <person name="Berthold D.E."/>
            <person name="Hu J."/>
            <person name="Lefler F.W."/>
            <person name="Laughinghouse H.D. IV."/>
        </authorList>
    </citation>
    <scope>NUCLEOTIDE SEQUENCE [LARGE SCALE GENOMIC DNA]</scope>
    <source>
        <strain evidence="1 2">BLCC-M114</strain>
    </source>
</reference>
<sequence length="107" mass="12186">MNVVYRLQGVEFEWDANKAQVNFEKHGVTFEEAAEAFFDPFYQTGDATVNSEQREFILGYSLAYRVLFVVYIASLNELCNWKCPLPISLSHGRGTFPLLLWEKGVGG</sequence>
<keyword evidence="2" id="KW-1185">Reference proteome</keyword>
<protein>
    <submittedName>
        <fullName evidence="1">BrnT family toxin</fullName>
    </submittedName>
</protein>
<gene>
    <name evidence="1" type="ORF">PMG25_16695</name>
</gene>
<dbReference type="Proteomes" id="UP001235849">
    <property type="component" value="Unassembled WGS sequence"/>
</dbReference>
<dbReference type="EMBL" id="JAQOSO010000087">
    <property type="protein sequence ID" value="MDJ1175729.1"/>
    <property type="molecule type" value="Genomic_DNA"/>
</dbReference>
<evidence type="ECO:0000313" key="2">
    <source>
        <dbReference type="Proteomes" id="UP001235849"/>
    </source>
</evidence>